<dbReference type="InterPro" id="IPR007863">
    <property type="entry name" value="Peptidase_M16_C"/>
</dbReference>
<dbReference type="Proteomes" id="UP000886523">
    <property type="component" value="Unassembled WGS sequence"/>
</dbReference>
<evidence type="ECO:0000256" key="4">
    <source>
        <dbReference type="ARBA" id="ARBA00032315"/>
    </source>
</evidence>
<evidence type="ECO:0000313" key="9">
    <source>
        <dbReference type="Proteomes" id="UP000886523"/>
    </source>
</evidence>
<organism evidence="8 9">
    <name type="scientific">Hydnum rufescens UP504</name>
    <dbReference type="NCBI Taxonomy" id="1448309"/>
    <lineage>
        <taxon>Eukaryota</taxon>
        <taxon>Fungi</taxon>
        <taxon>Dikarya</taxon>
        <taxon>Basidiomycota</taxon>
        <taxon>Agaricomycotina</taxon>
        <taxon>Agaricomycetes</taxon>
        <taxon>Cantharellales</taxon>
        <taxon>Hydnaceae</taxon>
        <taxon>Hydnum</taxon>
    </lineage>
</organism>
<comment type="function">
    <text evidence="1">Substrate recognition and binding subunit of the essential mitochondrial processing protease (MPP), which cleaves the mitochondrial sequence off newly imported precursors proteins.</text>
</comment>
<dbReference type="InterPro" id="IPR050361">
    <property type="entry name" value="MPP/UQCRC_Complex"/>
</dbReference>
<dbReference type="GO" id="GO:0004222">
    <property type="term" value="F:metalloendopeptidase activity"/>
    <property type="evidence" value="ECO:0007669"/>
    <property type="project" value="InterPro"/>
</dbReference>
<protein>
    <recommendedName>
        <fullName evidence="3">Alpha-MPP</fullName>
    </recommendedName>
    <alternativeName>
        <fullName evidence="4">Inactive zinc metalloprotease alpha</fullName>
    </alternativeName>
</protein>
<comment type="caution">
    <text evidence="8">The sequence shown here is derived from an EMBL/GenBank/DDBJ whole genome shotgun (WGS) entry which is preliminary data.</text>
</comment>
<feature type="domain" description="Peptidase M16 N-terminal" evidence="6">
    <location>
        <begin position="42"/>
        <end position="189"/>
    </location>
</feature>
<keyword evidence="9" id="KW-1185">Reference proteome</keyword>
<dbReference type="EMBL" id="MU128944">
    <property type="protein sequence ID" value="KAF9516027.1"/>
    <property type="molecule type" value="Genomic_DNA"/>
</dbReference>
<accession>A0A9P6B259</accession>
<evidence type="ECO:0000259" key="6">
    <source>
        <dbReference type="Pfam" id="PF00675"/>
    </source>
</evidence>
<dbReference type="PANTHER" id="PTHR11851">
    <property type="entry name" value="METALLOPROTEASE"/>
    <property type="match status" value="1"/>
</dbReference>
<dbReference type="OrthoDB" id="277191at2759"/>
<gene>
    <name evidence="8" type="ORF">BS47DRAFT_1376109</name>
</gene>
<evidence type="ECO:0000313" key="8">
    <source>
        <dbReference type="EMBL" id="KAF9516027.1"/>
    </source>
</evidence>
<comment type="similarity">
    <text evidence="2 5">Belongs to the peptidase M16 family.</text>
</comment>
<dbReference type="PROSITE" id="PS00143">
    <property type="entry name" value="INSULINASE"/>
    <property type="match status" value="1"/>
</dbReference>
<evidence type="ECO:0000256" key="3">
    <source>
        <dbReference type="ARBA" id="ARBA00030006"/>
    </source>
</evidence>
<sequence>MRRAFQLASRARPCVSRGLERRISTHADLDPVEITTLPNKLRVATEATPGHFSSLGLYIDAGSRYENARTSGVSHVLDRMAFKSTKNRDALDMSNIVQSLGGQILCSSSRETMMYQSSHFHSATPLALSLIADTVRYPLFLPDEVDAQRDAAAYELREINLKPEMILPEILHHIAYKDNTLGNPLLCPEERFPYINSSLLMEYINTWFRPDRMVIAGAGMSHAELVRLTEEHFGDLQLPKNREVTVESPRYTGGHRFIHRPEEQFNHVYVAFEGVPIHDDDVYTLATIQLLLGGGGSFSAGGPGKGMYSRLYTHVLNHNAAIDHCSSLHHIYSDSSLFGIVGSAFPTLPVKDLLSTIPVPQSELSRAKNQLMSSLVMALESRAVEVEDLGRQILVHGRKRLFGPGGRGTPTILVMGREDIPDWAQVLTHYGVSSRRS</sequence>
<name>A0A9P6B259_9AGAM</name>
<dbReference type="Pfam" id="PF05193">
    <property type="entry name" value="Peptidase_M16_C"/>
    <property type="match status" value="1"/>
</dbReference>
<dbReference type="InterPro" id="IPR011765">
    <property type="entry name" value="Pept_M16_N"/>
</dbReference>
<evidence type="ECO:0000256" key="2">
    <source>
        <dbReference type="ARBA" id="ARBA00007261"/>
    </source>
</evidence>
<evidence type="ECO:0000256" key="1">
    <source>
        <dbReference type="ARBA" id="ARBA00002123"/>
    </source>
</evidence>
<dbReference type="AlphaFoldDB" id="A0A9P6B259"/>
<dbReference type="SUPFAM" id="SSF63411">
    <property type="entry name" value="LuxS/MPP-like metallohydrolase"/>
    <property type="match status" value="2"/>
</dbReference>
<dbReference type="InterPro" id="IPR011249">
    <property type="entry name" value="Metalloenz_LuxS/M16"/>
</dbReference>
<dbReference type="GO" id="GO:0046872">
    <property type="term" value="F:metal ion binding"/>
    <property type="evidence" value="ECO:0007669"/>
    <property type="project" value="InterPro"/>
</dbReference>
<dbReference type="GO" id="GO:0005739">
    <property type="term" value="C:mitochondrion"/>
    <property type="evidence" value="ECO:0007669"/>
    <property type="project" value="TreeGrafter"/>
</dbReference>
<reference evidence="8" key="1">
    <citation type="journal article" date="2020" name="Nat. Commun.">
        <title>Large-scale genome sequencing of mycorrhizal fungi provides insights into the early evolution of symbiotic traits.</title>
        <authorList>
            <person name="Miyauchi S."/>
            <person name="Kiss E."/>
            <person name="Kuo A."/>
            <person name="Drula E."/>
            <person name="Kohler A."/>
            <person name="Sanchez-Garcia M."/>
            <person name="Morin E."/>
            <person name="Andreopoulos B."/>
            <person name="Barry K.W."/>
            <person name="Bonito G."/>
            <person name="Buee M."/>
            <person name="Carver A."/>
            <person name="Chen C."/>
            <person name="Cichocki N."/>
            <person name="Clum A."/>
            <person name="Culley D."/>
            <person name="Crous P.W."/>
            <person name="Fauchery L."/>
            <person name="Girlanda M."/>
            <person name="Hayes R.D."/>
            <person name="Keri Z."/>
            <person name="LaButti K."/>
            <person name="Lipzen A."/>
            <person name="Lombard V."/>
            <person name="Magnuson J."/>
            <person name="Maillard F."/>
            <person name="Murat C."/>
            <person name="Nolan M."/>
            <person name="Ohm R.A."/>
            <person name="Pangilinan J."/>
            <person name="Pereira M.F."/>
            <person name="Perotto S."/>
            <person name="Peter M."/>
            <person name="Pfister S."/>
            <person name="Riley R."/>
            <person name="Sitrit Y."/>
            <person name="Stielow J.B."/>
            <person name="Szollosi G."/>
            <person name="Zifcakova L."/>
            <person name="Stursova M."/>
            <person name="Spatafora J.W."/>
            <person name="Tedersoo L."/>
            <person name="Vaario L.M."/>
            <person name="Yamada A."/>
            <person name="Yan M."/>
            <person name="Wang P."/>
            <person name="Xu J."/>
            <person name="Bruns T."/>
            <person name="Baldrian P."/>
            <person name="Vilgalys R."/>
            <person name="Dunand C."/>
            <person name="Henrissat B."/>
            <person name="Grigoriev I.V."/>
            <person name="Hibbett D."/>
            <person name="Nagy L.G."/>
            <person name="Martin F.M."/>
        </authorList>
    </citation>
    <scope>NUCLEOTIDE SEQUENCE</scope>
    <source>
        <strain evidence="8">UP504</strain>
    </source>
</reference>
<evidence type="ECO:0000259" key="7">
    <source>
        <dbReference type="Pfam" id="PF05193"/>
    </source>
</evidence>
<dbReference type="Gene3D" id="3.30.830.10">
    <property type="entry name" value="Metalloenzyme, LuxS/M16 peptidase-like"/>
    <property type="match status" value="2"/>
</dbReference>
<dbReference type="PANTHER" id="PTHR11851:SF49">
    <property type="entry name" value="MITOCHONDRIAL-PROCESSING PEPTIDASE SUBUNIT ALPHA"/>
    <property type="match status" value="1"/>
</dbReference>
<dbReference type="InterPro" id="IPR001431">
    <property type="entry name" value="Pept_M16_Zn_BS"/>
</dbReference>
<dbReference type="GO" id="GO:0006627">
    <property type="term" value="P:protein processing involved in protein targeting to mitochondrion"/>
    <property type="evidence" value="ECO:0007669"/>
    <property type="project" value="TreeGrafter"/>
</dbReference>
<feature type="domain" description="Peptidase M16 C-terminal" evidence="7">
    <location>
        <begin position="199"/>
        <end position="347"/>
    </location>
</feature>
<evidence type="ECO:0000256" key="5">
    <source>
        <dbReference type="RuleBase" id="RU004447"/>
    </source>
</evidence>
<dbReference type="Pfam" id="PF00675">
    <property type="entry name" value="Peptidase_M16"/>
    <property type="match status" value="1"/>
</dbReference>
<proteinExistence type="inferred from homology"/>